<comment type="subcellular location">
    <subcellularLocation>
        <location evidence="1">Cell membrane</location>
        <topology evidence="1">Multi-pass membrane protein</topology>
    </subcellularLocation>
</comment>
<feature type="transmembrane region" description="Helical" evidence="6">
    <location>
        <begin position="46"/>
        <end position="69"/>
    </location>
</feature>
<dbReference type="Proteomes" id="UP000501168">
    <property type="component" value="Chromosome"/>
</dbReference>
<evidence type="ECO:0000313" key="7">
    <source>
        <dbReference type="EMBL" id="QIQ20354.1"/>
    </source>
</evidence>
<dbReference type="KEGG" id="orb:IPMB12_00860"/>
<keyword evidence="3 6" id="KW-0812">Transmembrane</keyword>
<dbReference type="AlphaFoldDB" id="A0A6G9I9F1"/>
<protein>
    <submittedName>
        <fullName evidence="7">LysE family translocator</fullName>
    </submittedName>
</protein>
<evidence type="ECO:0000256" key="6">
    <source>
        <dbReference type="SAM" id="Phobius"/>
    </source>
</evidence>
<feature type="transmembrane region" description="Helical" evidence="6">
    <location>
        <begin position="76"/>
        <end position="94"/>
    </location>
</feature>
<keyword evidence="2" id="KW-1003">Cell membrane</keyword>
<reference evidence="7 8" key="1">
    <citation type="submission" date="2020-03" db="EMBL/GenBank/DDBJ databases">
        <title>Complete genome sequence of Orbus sp. IPMB12 (BCRC 80908).</title>
        <authorList>
            <person name="Lo W.-S."/>
            <person name="Chang T.-H."/>
            <person name="Kuo C.-H."/>
        </authorList>
    </citation>
    <scope>NUCLEOTIDE SEQUENCE [LARGE SCALE GENOMIC DNA]</scope>
    <source>
        <strain evidence="7 8">IPMB12</strain>
    </source>
</reference>
<feature type="transmembrane region" description="Helical" evidence="6">
    <location>
        <begin position="186"/>
        <end position="207"/>
    </location>
</feature>
<keyword evidence="5 6" id="KW-0472">Membrane</keyword>
<dbReference type="PIRSF" id="PIRSF006324">
    <property type="entry name" value="LeuE"/>
    <property type="match status" value="1"/>
</dbReference>
<evidence type="ECO:0000313" key="8">
    <source>
        <dbReference type="Proteomes" id="UP000501168"/>
    </source>
</evidence>
<evidence type="ECO:0000256" key="2">
    <source>
        <dbReference type="ARBA" id="ARBA00022475"/>
    </source>
</evidence>
<keyword evidence="8" id="KW-1185">Reference proteome</keyword>
<accession>A0A6G9I9F1</accession>
<dbReference type="EMBL" id="CP050253">
    <property type="protein sequence ID" value="QIQ20354.1"/>
    <property type="molecule type" value="Genomic_DNA"/>
</dbReference>
<evidence type="ECO:0000256" key="3">
    <source>
        <dbReference type="ARBA" id="ARBA00022692"/>
    </source>
</evidence>
<dbReference type="PANTHER" id="PTHR30086:SF20">
    <property type="entry name" value="ARGININE EXPORTER PROTEIN ARGO-RELATED"/>
    <property type="match status" value="1"/>
</dbReference>
<evidence type="ECO:0000256" key="1">
    <source>
        <dbReference type="ARBA" id="ARBA00004651"/>
    </source>
</evidence>
<dbReference type="RefSeq" id="WP_166914020.1">
    <property type="nucleotide sequence ID" value="NZ_CP050253.1"/>
</dbReference>
<dbReference type="PANTHER" id="PTHR30086">
    <property type="entry name" value="ARGININE EXPORTER PROTEIN ARGO"/>
    <property type="match status" value="1"/>
</dbReference>
<keyword evidence="4 6" id="KW-1133">Transmembrane helix</keyword>
<dbReference type="FunCoup" id="A0A6G9I9F1">
    <property type="interactions" value="60"/>
</dbReference>
<dbReference type="GO" id="GO:0015171">
    <property type="term" value="F:amino acid transmembrane transporter activity"/>
    <property type="evidence" value="ECO:0007669"/>
    <property type="project" value="TreeGrafter"/>
</dbReference>
<dbReference type="GO" id="GO:0005886">
    <property type="term" value="C:plasma membrane"/>
    <property type="evidence" value="ECO:0007669"/>
    <property type="project" value="UniProtKB-SubCell"/>
</dbReference>
<feature type="transmembrane region" description="Helical" evidence="6">
    <location>
        <begin position="153"/>
        <end position="174"/>
    </location>
</feature>
<sequence>MQSFWEMSAFVFTIALLAMISPGPDFFIVLKNSLRYTRKPAMMTAFGVWMGVMTHMIYCVAGIAIIITATPWLFTLLRYAGAAYLIWIGLKALFAKASGATYYNESAVREDVPLKSAFMQGYLCNLLNPKATLFFLSIFTQVLNADSSMGDKLWIAFIITAQALVWWPCVVYLFQSQWVQRRFFKIQFFIDKLLGIILILLGIKVAIGF</sequence>
<dbReference type="InterPro" id="IPR001123">
    <property type="entry name" value="LeuE-type"/>
</dbReference>
<proteinExistence type="predicted"/>
<organism evidence="7 8">
    <name type="scientific">Zophobihabitans entericus</name>
    <dbReference type="NCBI Taxonomy" id="1635327"/>
    <lineage>
        <taxon>Bacteria</taxon>
        <taxon>Pseudomonadati</taxon>
        <taxon>Pseudomonadota</taxon>
        <taxon>Gammaproteobacteria</taxon>
        <taxon>Orbales</taxon>
        <taxon>Orbaceae</taxon>
        <taxon>Zophobihabitans</taxon>
    </lineage>
</organism>
<name>A0A6G9I9F1_9GAMM</name>
<evidence type="ECO:0000256" key="5">
    <source>
        <dbReference type="ARBA" id="ARBA00023136"/>
    </source>
</evidence>
<gene>
    <name evidence="7" type="ORF">IPMB12_00860</name>
</gene>
<dbReference type="Pfam" id="PF01810">
    <property type="entry name" value="LysE"/>
    <property type="match status" value="1"/>
</dbReference>
<evidence type="ECO:0000256" key="4">
    <source>
        <dbReference type="ARBA" id="ARBA00022989"/>
    </source>
</evidence>
<dbReference type="InParanoid" id="A0A6G9I9F1"/>